<comment type="caution">
    <text evidence="1">The sequence shown here is derived from an EMBL/GenBank/DDBJ whole genome shotgun (WGS) entry which is preliminary data.</text>
</comment>
<dbReference type="AlphaFoldDB" id="A0AAV7MJL1"/>
<dbReference type="Proteomes" id="UP001066276">
    <property type="component" value="Chromosome 9"/>
</dbReference>
<sequence length="174" mass="19182">MLEATPSQADPIKQLEGTLKKHTNMFDKTLEAIQDSKAAMEAQLGAVQVETGFMWAKHAKLVDLVDEAGSSRASLTPLIKKVQDQPTALQTEVVDAGATHFLMSPEEACPWLRPKGIPENPEACEVNQLGWAKSKRTCYHCCLHCPQSRPTEERTALERAQAEAEISTHDANPY</sequence>
<evidence type="ECO:0000313" key="2">
    <source>
        <dbReference type="Proteomes" id="UP001066276"/>
    </source>
</evidence>
<proteinExistence type="predicted"/>
<keyword evidence="2" id="KW-1185">Reference proteome</keyword>
<dbReference type="EMBL" id="JANPWB010000013">
    <property type="protein sequence ID" value="KAJ1103537.1"/>
    <property type="molecule type" value="Genomic_DNA"/>
</dbReference>
<name>A0AAV7MJL1_PLEWA</name>
<organism evidence="1 2">
    <name type="scientific">Pleurodeles waltl</name>
    <name type="common">Iberian ribbed newt</name>
    <dbReference type="NCBI Taxonomy" id="8319"/>
    <lineage>
        <taxon>Eukaryota</taxon>
        <taxon>Metazoa</taxon>
        <taxon>Chordata</taxon>
        <taxon>Craniata</taxon>
        <taxon>Vertebrata</taxon>
        <taxon>Euteleostomi</taxon>
        <taxon>Amphibia</taxon>
        <taxon>Batrachia</taxon>
        <taxon>Caudata</taxon>
        <taxon>Salamandroidea</taxon>
        <taxon>Salamandridae</taxon>
        <taxon>Pleurodelinae</taxon>
        <taxon>Pleurodeles</taxon>
    </lineage>
</organism>
<protein>
    <submittedName>
        <fullName evidence="1">Uncharacterized protein</fullName>
    </submittedName>
</protein>
<gene>
    <name evidence="1" type="ORF">NDU88_000959</name>
</gene>
<evidence type="ECO:0000313" key="1">
    <source>
        <dbReference type="EMBL" id="KAJ1103537.1"/>
    </source>
</evidence>
<accession>A0AAV7MJL1</accession>
<reference evidence="1" key="1">
    <citation type="journal article" date="2022" name="bioRxiv">
        <title>Sequencing and chromosome-scale assembly of the giantPleurodeles waltlgenome.</title>
        <authorList>
            <person name="Brown T."/>
            <person name="Elewa A."/>
            <person name="Iarovenko S."/>
            <person name="Subramanian E."/>
            <person name="Araus A.J."/>
            <person name="Petzold A."/>
            <person name="Susuki M."/>
            <person name="Suzuki K.-i.T."/>
            <person name="Hayashi T."/>
            <person name="Toyoda A."/>
            <person name="Oliveira C."/>
            <person name="Osipova E."/>
            <person name="Leigh N.D."/>
            <person name="Simon A."/>
            <person name="Yun M.H."/>
        </authorList>
    </citation>
    <scope>NUCLEOTIDE SEQUENCE</scope>
    <source>
        <strain evidence="1">20211129_DDA</strain>
        <tissue evidence="1">Liver</tissue>
    </source>
</reference>